<dbReference type="GO" id="GO:0000329">
    <property type="term" value="C:fungal-type vacuole membrane"/>
    <property type="evidence" value="ECO:0007669"/>
    <property type="project" value="TreeGrafter"/>
</dbReference>
<evidence type="ECO:0000256" key="1">
    <source>
        <dbReference type="ARBA" id="ARBA00004141"/>
    </source>
</evidence>
<feature type="compositionally biased region" description="Low complexity" evidence="6">
    <location>
        <begin position="680"/>
        <end position="691"/>
    </location>
</feature>
<feature type="region of interest" description="Disordered" evidence="6">
    <location>
        <begin position="1"/>
        <end position="80"/>
    </location>
</feature>
<feature type="region of interest" description="Disordered" evidence="6">
    <location>
        <begin position="268"/>
        <end position="293"/>
    </location>
</feature>
<dbReference type="PANTHER" id="PTHR21535">
    <property type="entry name" value="MAGNESIUM AND COBALT TRANSPORT PROTEIN/MITOCHONDRIAL IMPORT INNER MEMBRANE TRANSLOCASE SUBUNIT TIM8"/>
    <property type="match status" value="1"/>
</dbReference>
<dbReference type="GO" id="GO:0010961">
    <property type="term" value="P:intracellular magnesium ion homeostasis"/>
    <property type="evidence" value="ECO:0007669"/>
    <property type="project" value="TreeGrafter"/>
</dbReference>
<dbReference type="SUPFAM" id="SSF144083">
    <property type="entry name" value="Magnesium transport protein CorA, transmembrane region"/>
    <property type="match status" value="1"/>
</dbReference>
<dbReference type="InterPro" id="IPR045863">
    <property type="entry name" value="CorA_TM1_TM2"/>
</dbReference>
<dbReference type="STRING" id="1196081.A0A364L5V1"/>
<dbReference type="InterPro" id="IPR002523">
    <property type="entry name" value="MgTranspt_CorA/ZnTranspt_ZntB"/>
</dbReference>
<dbReference type="InterPro" id="IPR045861">
    <property type="entry name" value="CorA_cytoplasmic_dom"/>
</dbReference>
<dbReference type="Pfam" id="PF01544">
    <property type="entry name" value="CorA"/>
    <property type="match status" value="2"/>
</dbReference>
<dbReference type="RefSeq" id="XP_040735685.1">
    <property type="nucleotide sequence ID" value="XM_040879849.1"/>
</dbReference>
<feature type="region of interest" description="Disordered" evidence="6">
    <location>
        <begin position="678"/>
        <end position="707"/>
    </location>
</feature>
<feature type="transmembrane region" description="Helical" evidence="7">
    <location>
        <begin position="807"/>
        <end position="830"/>
    </location>
</feature>
<dbReference type="PANTHER" id="PTHR21535:SF51">
    <property type="entry name" value="MANGANESE RESISTANCE PROTEIN MNR2"/>
    <property type="match status" value="1"/>
</dbReference>
<comment type="similarity">
    <text evidence="2">Belongs to the CorA metal ion transporter (MIT) (TC 1.A.35) family.</text>
</comment>
<dbReference type="FunFam" id="1.20.58.340:FF:000008">
    <property type="entry name" value="CorA family metal ion transporter"/>
    <property type="match status" value="1"/>
</dbReference>
<evidence type="ECO:0000256" key="4">
    <source>
        <dbReference type="ARBA" id="ARBA00022989"/>
    </source>
</evidence>
<feature type="region of interest" description="Disordered" evidence="6">
    <location>
        <begin position="413"/>
        <end position="525"/>
    </location>
</feature>
<dbReference type="CDD" id="cd12829">
    <property type="entry name" value="Alr1p-like"/>
    <property type="match status" value="1"/>
</dbReference>
<feature type="compositionally biased region" description="Low complexity" evidence="6">
    <location>
        <begin position="12"/>
        <end position="25"/>
    </location>
</feature>
<keyword evidence="4 7" id="KW-1133">Transmembrane helix</keyword>
<feature type="compositionally biased region" description="Low complexity" evidence="6">
    <location>
        <begin position="443"/>
        <end position="461"/>
    </location>
</feature>
<evidence type="ECO:0000313" key="8">
    <source>
        <dbReference type="EMBL" id="RAO71169.1"/>
    </source>
</evidence>
<feature type="region of interest" description="Disordered" evidence="6">
    <location>
        <begin position="148"/>
        <end position="225"/>
    </location>
</feature>
<name>A0A364L5V1_TALAM</name>
<dbReference type="InterPro" id="IPR044089">
    <property type="entry name" value="Alr1-like"/>
</dbReference>
<keyword evidence="9" id="KW-1185">Reference proteome</keyword>
<dbReference type="Gene3D" id="1.20.58.340">
    <property type="entry name" value="Magnesium transport protein CorA, transmembrane region"/>
    <property type="match status" value="2"/>
</dbReference>
<evidence type="ECO:0000256" key="3">
    <source>
        <dbReference type="ARBA" id="ARBA00022692"/>
    </source>
</evidence>
<feature type="region of interest" description="Disordered" evidence="6">
    <location>
        <begin position="306"/>
        <end position="331"/>
    </location>
</feature>
<protein>
    <recommendedName>
        <fullName evidence="10">CorA family metal ion transporter</fullName>
    </recommendedName>
</protein>
<dbReference type="EMBL" id="MIKG01000014">
    <property type="protein sequence ID" value="RAO71169.1"/>
    <property type="molecule type" value="Genomic_DNA"/>
</dbReference>
<feature type="compositionally biased region" description="Polar residues" evidence="6">
    <location>
        <begin position="493"/>
        <end position="514"/>
    </location>
</feature>
<dbReference type="SUPFAM" id="SSF143865">
    <property type="entry name" value="CorA soluble domain-like"/>
    <property type="match status" value="1"/>
</dbReference>
<reference evidence="8 9" key="1">
    <citation type="journal article" date="2017" name="Biotechnol. Biofuels">
        <title>Differential beta-glucosidase expression as a function of carbon source availability in Talaromyces amestolkiae: a genomic and proteomic approach.</title>
        <authorList>
            <person name="de Eugenio L.I."/>
            <person name="Mendez-Liter J.A."/>
            <person name="Nieto-Dominguez M."/>
            <person name="Alonso L."/>
            <person name="Gil-Munoz J."/>
            <person name="Barriuso J."/>
            <person name="Prieto A."/>
            <person name="Martinez M.J."/>
        </authorList>
    </citation>
    <scope>NUCLEOTIDE SEQUENCE [LARGE SCALE GENOMIC DNA]</scope>
    <source>
        <strain evidence="8 9">CIB</strain>
    </source>
</reference>
<keyword evidence="3 7" id="KW-0812">Transmembrane</keyword>
<feature type="compositionally biased region" description="Acidic residues" evidence="6">
    <location>
        <begin position="423"/>
        <end position="435"/>
    </location>
</feature>
<feature type="compositionally biased region" description="Polar residues" evidence="6">
    <location>
        <begin position="1"/>
        <end position="11"/>
    </location>
</feature>
<dbReference type="AlphaFoldDB" id="A0A364L5V1"/>
<feature type="transmembrane region" description="Helical" evidence="7">
    <location>
        <begin position="842"/>
        <end position="863"/>
    </location>
</feature>
<evidence type="ECO:0008006" key="10">
    <source>
        <dbReference type="Google" id="ProtNLM"/>
    </source>
</evidence>
<evidence type="ECO:0000256" key="7">
    <source>
        <dbReference type="SAM" id="Phobius"/>
    </source>
</evidence>
<evidence type="ECO:0000256" key="6">
    <source>
        <dbReference type="SAM" id="MobiDB-lite"/>
    </source>
</evidence>
<comment type="subcellular location">
    <subcellularLocation>
        <location evidence="1">Membrane</location>
        <topology evidence="1">Multi-pass membrane protein</topology>
    </subcellularLocation>
</comment>
<gene>
    <name evidence="8" type="ORF">BHQ10_007181</name>
</gene>
<evidence type="ECO:0000313" key="9">
    <source>
        <dbReference type="Proteomes" id="UP000249363"/>
    </source>
</evidence>
<organism evidence="8 9">
    <name type="scientific">Talaromyces amestolkiae</name>
    <dbReference type="NCBI Taxonomy" id="1196081"/>
    <lineage>
        <taxon>Eukaryota</taxon>
        <taxon>Fungi</taxon>
        <taxon>Dikarya</taxon>
        <taxon>Ascomycota</taxon>
        <taxon>Pezizomycotina</taxon>
        <taxon>Eurotiomycetes</taxon>
        <taxon>Eurotiomycetidae</taxon>
        <taxon>Eurotiales</taxon>
        <taxon>Trichocomaceae</taxon>
        <taxon>Talaromyces</taxon>
        <taxon>Talaromyces sect. Talaromyces</taxon>
    </lineage>
</organism>
<feature type="compositionally biased region" description="Polar residues" evidence="6">
    <location>
        <begin position="182"/>
        <end position="191"/>
    </location>
</feature>
<feature type="compositionally biased region" description="Low complexity" evidence="6">
    <location>
        <begin position="196"/>
        <end position="207"/>
    </location>
</feature>
<dbReference type="GO" id="GO:0015095">
    <property type="term" value="F:magnesium ion transmembrane transporter activity"/>
    <property type="evidence" value="ECO:0007669"/>
    <property type="project" value="InterPro"/>
</dbReference>
<feature type="compositionally biased region" description="Basic residues" evidence="6">
    <location>
        <begin position="26"/>
        <end position="40"/>
    </location>
</feature>
<dbReference type="GeneID" id="63796397"/>
<dbReference type="OrthoDB" id="29879at2759"/>
<accession>A0A364L5V1</accession>
<dbReference type="Gene3D" id="3.30.460.20">
    <property type="entry name" value="CorA soluble domain-like"/>
    <property type="match status" value="1"/>
</dbReference>
<feature type="compositionally biased region" description="Basic and acidic residues" evidence="6">
    <location>
        <begin position="316"/>
        <end position="325"/>
    </location>
</feature>
<sequence>MSANTAQNPTSRNQPAREQQQQPAAKPKKKNRNRKRRNRRQSFIASEDSGPIVSELLGGLSRTNPDQIQGRAPFYRGRNLSNTSLESEALLDHRDQPMMRPRRDSRLSQSFRPESFNRAGSYFPAFEGPSPGQQRSNFRYQQNLYNQGGIDEDEEGRHATDRTPLITPLRNASPSKLGYGTDSRSPYSSSARHGRPSTASSPLAASPEYDVNNPPSVPGSPKIGVTDMGYDDAMVTGLEFPAGGRSPDVRRGSVDLLREAVINMEAGGADIARKGDSRPHSPPAASPEGLRRRRTIAVPAEEDVCFPSEIPGDFQRQTHDSETGERRRRRRREWPDLSVLEEWSREEKEERSLEYRVKKISEPVLVGGRLRPQYIGWRREEEDAPYRFTYFNEEFQSTIHAQTISELVQPGGGFRDLFIPDPPELEDSSEDDEDLISLHDPPSNSNSNSNANQNDQTNLNSSNYPASSTNNESTTSRGTNTPVRGADARRESGFQSSNNNNSRPETQIQTSNQQEENRGSKPKRYGPRPTWWLDVLCPTDAEMRVISKAFGIHALTAEDIMMQEAREKVELFRNYYFLNYRTFEQDPNSDNYLEPVNMYVVVFREGCLSFHFSQTPHPANVRRRIRQLRDYLILSSDWISYALIDDITDVFGPLIQTIENEVDEVDDTIMAMHNAVDDYSSANNNNGSSNKENGRGDPNDDTQSTVSIAPGEMLRRVGECRKKVMGMYRLLSNKADVIKGFAKRCNEQWEVAPKSEIGLYLGDIQDHIMTMTSNLTHYETLLSRAHSNYLAQINILMNERQERTADVLGKLTVLGTIVLPMNIICGMWGMNVKVPGQEIDNLYWFWSITAGLVFFGVASFLIAKRVYRIV</sequence>
<proteinExistence type="inferred from homology"/>
<evidence type="ECO:0000256" key="2">
    <source>
        <dbReference type="ARBA" id="ARBA00009765"/>
    </source>
</evidence>
<dbReference type="FunFam" id="1.20.58.340:FF:000014">
    <property type="entry name" value="CorA family metal ion transporter"/>
    <property type="match status" value="1"/>
</dbReference>
<feature type="compositionally biased region" description="Polar residues" evidence="6">
    <location>
        <begin position="462"/>
        <end position="482"/>
    </location>
</feature>
<keyword evidence="5 7" id="KW-0472">Membrane</keyword>
<evidence type="ECO:0000256" key="5">
    <source>
        <dbReference type="ARBA" id="ARBA00023136"/>
    </source>
</evidence>
<dbReference type="Proteomes" id="UP000249363">
    <property type="component" value="Unassembled WGS sequence"/>
</dbReference>
<comment type="caution">
    <text evidence="8">The sequence shown here is derived from an EMBL/GenBank/DDBJ whole genome shotgun (WGS) entry which is preliminary data.</text>
</comment>